<evidence type="ECO:0000256" key="2">
    <source>
        <dbReference type="SAM" id="MobiDB-lite"/>
    </source>
</evidence>
<feature type="region of interest" description="Disordered" evidence="2">
    <location>
        <begin position="408"/>
        <end position="474"/>
    </location>
</feature>
<feature type="compositionally biased region" description="Basic residues" evidence="2">
    <location>
        <begin position="990"/>
        <end position="1009"/>
    </location>
</feature>
<feature type="compositionally biased region" description="Basic residues" evidence="2">
    <location>
        <begin position="1033"/>
        <end position="1042"/>
    </location>
</feature>
<sequence length="1112" mass="119644">MADFLASFNLGGDDAAQPPSACASIEDLQLRLQDLLVQKTTATRAEHVAANLEIAANALLTVGLSPAENGVLEGLNNLDPSLGGLHSSSIEADGNGEQMMRSIRVIDTLKNQPSDEPVLQRAVANHIVSTVSNTDGSSWAIHDMSFVDRGWNFVYLCMESSQQWDLVNKGKTKSVIGDYTLKEPDPTLMSRPAFDCRGSVRVSFPRDSRSILVKYDHTPFHKTVAEVAEYHKPPPRQVVVPSAQKQKTPKKQASLRKKRDSTKALGENGKPRKRKKTEAQAAQPQEPGVAAPYEQQPLAELGQNGQASVGATEGGFVDGLASGTAPTEGEQSPQQAPASQAIPLNLSPEETARRRDVATKLLSEAGVGPDTLSTEQFNIFANQSPELQKESLNMLVKYGAERLRIVHPSNRDSSASAPPSTIATPAQATMPVPLEPLATTEAPSYAGKAANNTTPIKKSRTPGKSRKACTQCKERKLKCPRERPTCAECQTQGLTCEYAPPKPRMKKPKSSEAFAPAEYDVEDQSQMQPGPPEVTLENGEEPVEDSHMTEAGDEGVKADEAEIPGGEEAQYEDALGEEAQQEEEINDAASSAHEGNQQDDTSYSAYPQVPVSDMLAPSVDIPPHHSTPTPYFRSASGLALPQPEEPQQMHAADEELMMAQGTTVHYEPHITTDTLSSNQNAENPIDLLVSPTQQSKGARRSLPTGPLQRLGHDEAPAAVAGWSGVANSTIPPSSATRHNEADASGSRGLDHRLAANSPQMQDVMALSQAALRQTHNMPAAMQPSHRSTLSHPANDSRMKSRLGQRPQQQQEQQQQQTTTTTARGGMHAAADGFPSSMSNASNNRYRPSGPAFHTFGAYSDELPNQSADRIGYEPYSFQRNNQTTPSFSAYDYGRHQPTSTMPVEESAMTAVTPSYPPNNLGLSDSNNMSASRGHGSVPSRTTSPYDPPGARRQASQSSASGQDSSNHALRAGVPRPRSVNSHDQQQPSHSHGHYHQHQPKPQSNHHHQQQSHSQSLHQGQQGWYGSSINNSHSRSHNHHHHQNATNAATAATATSTPSTGTGTGTGTGTNNANHNHNNSSSSTGSSSAYPFGLQRSNYSFRMPEEPWGGGVP</sequence>
<protein>
    <recommendedName>
        <fullName evidence="3">Zn(2)-C6 fungal-type domain-containing protein</fullName>
    </recommendedName>
</protein>
<dbReference type="Gene3D" id="4.10.240.10">
    <property type="entry name" value="Zn(2)-C6 fungal-type DNA-binding domain"/>
    <property type="match status" value="1"/>
</dbReference>
<feature type="compositionally biased region" description="Polar residues" evidence="2">
    <location>
        <begin position="978"/>
        <end position="989"/>
    </location>
</feature>
<feature type="compositionally biased region" description="Low complexity" evidence="2">
    <location>
        <begin position="950"/>
        <end position="965"/>
    </location>
</feature>
<dbReference type="InterPro" id="IPR036864">
    <property type="entry name" value="Zn2-C6_fun-type_DNA-bd_sf"/>
</dbReference>
<reference evidence="4 5" key="2">
    <citation type="journal article" date="2017" name="Sci. Rep.">
        <title>Ant-infecting Ophiocordyceps genomes reveal a high diversity of potential behavioral manipulation genes and a possible major role for enterotoxins.</title>
        <authorList>
            <person name="de Bekker C."/>
            <person name="Ohm R.A."/>
            <person name="Evans H.C."/>
            <person name="Brachmann A."/>
            <person name="Hughes D.P."/>
        </authorList>
    </citation>
    <scope>NUCLEOTIDE SEQUENCE [LARGE SCALE GENOMIC DNA]</scope>
    <source>
        <strain evidence="4 5">SC16a</strain>
    </source>
</reference>
<dbReference type="AlphaFoldDB" id="A0A2A9PIJ8"/>
<evidence type="ECO:0000256" key="1">
    <source>
        <dbReference type="ARBA" id="ARBA00023242"/>
    </source>
</evidence>
<dbReference type="EMBL" id="LAZP02000084">
    <property type="protein sequence ID" value="PFH61209.1"/>
    <property type="molecule type" value="Genomic_DNA"/>
</dbReference>
<feature type="region of interest" description="Disordered" evidence="2">
    <location>
        <begin position="894"/>
        <end position="1093"/>
    </location>
</feature>
<dbReference type="SMART" id="SM00066">
    <property type="entry name" value="GAL4"/>
    <property type="match status" value="1"/>
</dbReference>
<feature type="compositionally biased region" description="Low complexity" evidence="2">
    <location>
        <begin position="807"/>
        <end position="821"/>
    </location>
</feature>
<organism evidence="4 5">
    <name type="scientific">Ophiocordyceps unilateralis</name>
    <name type="common">Zombie-ant fungus</name>
    <name type="synonym">Torrubia unilateralis</name>
    <dbReference type="NCBI Taxonomy" id="268505"/>
    <lineage>
        <taxon>Eukaryota</taxon>
        <taxon>Fungi</taxon>
        <taxon>Dikarya</taxon>
        <taxon>Ascomycota</taxon>
        <taxon>Pezizomycotina</taxon>
        <taxon>Sordariomycetes</taxon>
        <taxon>Hypocreomycetidae</taxon>
        <taxon>Hypocreales</taxon>
        <taxon>Ophiocordycipitaceae</taxon>
        <taxon>Ophiocordyceps</taxon>
    </lineage>
</organism>
<feature type="compositionally biased region" description="Polar residues" evidence="2">
    <location>
        <begin position="920"/>
        <end position="930"/>
    </location>
</feature>
<feature type="compositionally biased region" description="Low complexity" evidence="2">
    <location>
        <begin position="331"/>
        <end position="341"/>
    </location>
</feature>
<gene>
    <name evidence="4" type="ORF">XA68_17964</name>
</gene>
<feature type="region of interest" description="Disordered" evidence="2">
    <location>
        <begin position="491"/>
        <end position="648"/>
    </location>
</feature>
<evidence type="ECO:0000313" key="4">
    <source>
        <dbReference type="EMBL" id="PFH61209.1"/>
    </source>
</evidence>
<feature type="compositionally biased region" description="Polar residues" evidence="2">
    <location>
        <begin position="593"/>
        <end position="605"/>
    </location>
</feature>
<proteinExistence type="predicted"/>
<name>A0A2A9PIJ8_OPHUN</name>
<feature type="compositionally biased region" description="Basic residues" evidence="2">
    <location>
        <begin position="457"/>
        <end position="467"/>
    </location>
</feature>
<feature type="compositionally biased region" description="Basic and acidic residues" evidence="2">
    <location>
        <begin position="544"/>
        <end position="560"/>
    </location>
</feature>
<dbReference type="PROSITE" id="PS50048">
    <property type="entry name" value="ZN2_CY6_FUNGAL_2"/>
    <property type="match status" value="1"/>
</dbReference>
<feature type="compositionally biased region" description="Polar residues" evidence="2">
    <location>
        <begin position="725"/>
        <end position="736"/>
    </location>
</feature>
<feature type="region of interest" description="Disordered" evidence="2">
    <location>
        <begin position="674"/>
        <end position="849"/>
    </location>
</feature>
<dbReference type="OrthoDB" id="3249161at2759"/>
<feature type="region of interest" description="Disordered" evidence="2">
    <location>
        <begin position="231"/>
        <end position="289"/>
    </location>
</feature>
<reference evidence="4 5" key="1">
    <citation type="journal article" date="2015" name="BMC Genomics">
        <title>Gene expression during zombie ant biting behavior reflects the complexity underlying fungal parasitic behavioral manipulation.</title>
        <authorList>
            <person name="de Bekker C."/>
            <person name="Ohm R.A."/>
            <person name="Loreto R.G."/>
            <person name="Sebastian A."/>
            <person name="Albert I."/>
            <person name="Merrow M."/>
            <person name="Brachmann A."/>
            <person name="Hughes D.P."/>
        </authorList>
    </citation>
    <scope>NUCLEOTIDE SEQUENCE [LARGE SCALE GENOMIC DNA]</scope>
    <source>
        <strain evidence="4 5">SC16a</strain>
    </source>
</reference>
<dbReference type="Pfam" id="PF00172">
    <property type="entry name" value="Zn_clus"/>
    <property type="match status" value="1"/>
</dbReference>
<feature type="compositionally biased region" description="Acidic residues" evidence="2">
    <location>
        <begin position="569"/>
        <end position="586"/>
    </location>
</feature>
<feature type="region of interest" description="Disordered" evidence="2">
    <location>
        <begin position="305"/>
        <end position="354"/>
    </location>
</feature>
<dbReference type="SUPFAM" id="SSF57701">
    <property type="entry name" value="Zn2/Cys6 DNA-binding domain"/>
    <property type="match status" value="1"/>
</dbReference>
<evidence type="ECO:0000259" key="3">
    <source>
        <dbReference type="PROSITE" id="PS50048"/>
    </source>
</evidence>
<keyword evidence="1" id="KW-0539">Nucleus</keyword>
<dbReference type="CDD" id="cd00067">
    <property type="entry name" value="GAL4"/>
    <property type="match status" value="1"/>
</dbReference>
<dbReference type="GO" id="GO:0008270">
    <property type="term" value="F:zinc ion binding"/>
    <property type="evidence" value="ECO:0007669"/>
    <property type="project" value="InterPro"/>
</dbReference>
<feature type="compositionally biased region" description="Basic residues" evidence="2">
    <location>
        <begin position="247"/>
        <end position="260"/>
    </location>
</feature>
<feature type="compositionally biased region" description="Low complexity" evidence="2">
    <location>
        <begin position="1043"/>
        <end position="1060"/>
    </location>
</feature>
<keyword evidence="5" id="KW-1185">Reference proteome</keyword>
<evidence type="ECO:0000313" key="5">
    <source>
        <dbReference type="Proteomes" id="UP000037136"/>
    </source>
</evidence>
<comment type="caution">
    <text evidence="4">The sequence shown here is derived from an EMBL/GenBank/DDBJ whole genome shotgun (WGS) entry which is preliminary data.</text>
</comment>
<dbReference type="STRING" id="268505.A0A2A9PIJ8"/>
<dbReference type="InterPro" id="IPR001138">
    <property type="entry name" value="Zn2Cys6_DnaBD"/>
</dbReference>
<dbReference type="PRINTS" id="PR00755">
    <property type="entry name" value="AFLATOXINBRP"/>
</dbReference>
<feature type="compositionally biased region" description="Polar residues" evidence="2">
    <location>
        <begin position="784"/>
        <end position="793"/>
    </location>
</feature>
<feature type="compositionally biased region" description="Low complexity" evidence="2">
    <location>
        <begin position="1010"/>
        <end position="1032"/>
    </location>
</feature>
<feature type="domain" description="Zn(2)-C6 fungal-type" evidence="3">
    <location>
        <begin position="468"/>
        <end position="498"/>
    </location>
</feature>
<feature type="compositionally biased region" description="Low complexity" evidence="2">
    <location>
        <begin position="413"/>
        <end position="429"/>
    </location>
</feature>
<accession>A0A2A9PIJ8</accession>
<feature type="compositionally biased region" description="Polar residues" evidence="2">
    <location>
        <begin position="835"/>
        <end position="845"/>
    </location>
</feature>
<dbReference type="Proteomes" id="UP000037136">
    <property type="component" value="Unassembled WGS sequence"/>
</dbReference>
<dbReference type="GO" id="GO:0000981">
    <property type="term" value="F:DNA-binding transcription factor activity, RNA polymerase II-specific"/>
    <property type="evidence" value="ECO:0007669"/>
    <property type="project" value="InterPro"/>
</dbReference>
<dbReference type="PROSITE" id="PS00463">
    <property type="entry name" value="ZN2_CY6_FUNGAL_1"/>
    <property type="match status" value="1"/>
</dbReference>
<feature type="compositionally biased region" description="Low complexity" evidence="2">
    <location>
        <begin position="1068"/>
        <end position="1088"/>
    </location>
</feature>